<dbReference type="EMBL" id="FJUW01000075">
    <property type="protein sequence ID" value="CZT12707.1"/>
    <property type="molecule type" value="Genomic_DNA"/>
</dbReference>
<feature type="compositionally biased region" description="Basic and acidic residues" evidence="1">
    <location>
        <begin position="55"/>
        <end position="68"/>
    </location>
</feature>
<evidence type="ECO:0000313" key="3">
    <source>
        <dbReference type="Proteomes" id="UP000178129"/>
    </source>
</evidence>
<feature type="compositionally biased region" description="Basic and acidic residues" evidence="1">
    <location>
        <begin position="322"/>
        <end position="339"/>
    </location>
</feature>
<gene>
    <name evidence="2" type="ORF">RCO7_10918</name>
</gene>
<feature type="region of interest" description="Disordered" evidence="1">
    <location>
        <begin position="53"/>
        <end position="76"/>
    </location>
</feature>
<proteinExistence type="predicted"/>
<dbReference type="InParanoid" id="A0A1E1LQD0"/>
<evidence type="ECO:0000313" key="2">
    <source>
        <dbReference type="EMBL" id="CZT12707.1"/>
    </source>
</evidence>
<dbReference type="AlphaFoldDB" id="A0A1E1LQD0"/>
<sequence length="364" mass="39883">MPSLSDDIPVAVAADCLSSISESSLTSSTMRSAADADAVAGAGQGTHVLSIQDLSAHDPPDPHHEPDQKRRKLADPENTSIAGSLDLPLALIENIGRTLAIGGTGMVLRYTSGLVLKVAIKFLEKHLEQLTSINTDSPEKPQILNQELLYPILRATKALPHPASDLILKTLLPHLCPTPSIDLIDLILSIFSRICILKPARLQINKWLHNFTTTSPAPLSDPADYREILICLYLYKAEVVSRGNYPTRLAVTTLGLALDTMKECAAVPGGDLRLLDTARQLSLLLLGEKREEAWKLWNDCISTLERDEGGTESGEGEVGAVMKEDEKKERRVEKERRSGSGDYKNASAEACTLLRRWRRDLGKR</sequence>
<protein>
    <submittedName>
        <fullName evidence="2">Uncharacterized protein</fullName>
    </submittedName>
</protein>
<accession>A0A1E1LQD0</accession>
<comment type="caution">
    <text evidence="2">The sequence shown here is derived from an EMBL/GenBank/DDBJ whole genome shotgun (WGS) entry which is preliminary data.</text>
</comment>
<organism evidence="2 3">
    <name type="scientific">Rhynchosporium graminicola</name>
    <dbReference type="NCBI Taxonomy" id="2792576"/>
    <lineage>
        <taxon>Eukaryota</taxon>
        <taxon>Fungi</taxon>
        <taxon>Dikarya</taxon>
        <taxon>Ascomycota</taxon>
        <taxon>Pezizomycotina</taxon>
        <taxon>Leotiomycetes</taxon>
        <taxon>Helotiales</taxon>
        <taxon>Ploettnerulaceae</taxon>
        <taxon>Rhynchosporium</taxon>
    </lineage>
</organism>
<dbReference type="Proteomes" id="UP000178129">
    <property type="component" value="Unassembled WGS sequence"/>
</dbReference>
<feature type="region of interest" description="Disordered" evidence="1">
    <location>
        <begin position="306"/>
        <end position="344"/>
    </location>
</feature>
<keyword evidence="3" id="KW-1185">Reference proteome</keyword>
<evidence type="ECO:0000256" key="1">
    <source>
        <dbReference type="SAM" id="MobiDB-lite"/>
    </source>
</evidence>
<name>A0A1E1LQD0_9HELO</name>
<reference evidence="3" key="1">
    <citation type="submission" date="2016-03" db="EMBL/GenBank/DDBJ databases">
        <authorList>
            <person name="Ploux O."/>
        </authorList>
    </citation>
    <scope>NUCLEOTIDE SEQUENCE [LARGE SCALE GENOMIC DNA]</scope>
    <source>
        <strain evidence="3">UK7</strain>
    </source>
</reference>